<evidence type="ECO:0000313" key="1">
    <source>
        <dbReference type="EMBL" id="KRM19656.1"/>
    </source>
</evidence>
<accession>A0A0R1WP02</accession>
<dbReference type="STRING" id="1423755.FC40_GL001507"/>
<dbReference type="EMBL" id="AZGD01000037">
    <property type="protein sequence ID" value="KRM19656.1"/>
    <property type="molecule type" value="Genomic_DNA"/>
</dbReference>
<name>A0A0R1WP02_9LACO</name>
<comment type="caution">
    <text evidence="1">The sequence shown here is derived from an EMBL/GenBank/DDBJ whole genome shotgun (WGS) entry which is preliminary data.</text>
</comment>
<proteinExistence type="predicted"/>
<dbReference type="AlphaFoldDB" id="A0A0R1WP02"/>
<gene>
    <name evidence="1" type="ORF">FC40_GL001507</name>
</gene>
<evidence type="ECO:0000313" key="2">
    <source>
        <dbReference type="Proteomes" id="UP000051054"/>
    </source>
</evidence>
<protein>
    <submittedName>
        <fullName evidence="1">Uncharacterized protein</fullName>
    </submittedName>
</protein>
<sequence length="62" mass="6822">MDFVAPAMALVKKMSDSPGKNGKMTNPVSAKTIRNKMTYDQGPMVLIMACKNSLRCVMKKTI</sequence>
<organism evidence="1 2">
    <name type="scientific">Ligilactobacillus hayakitensis DSM 18933 = JCM 14209</name>
    <dbReference type="NCBI Taxonomy" id="1423755"/>
    <lineage>
        <taxon>Bacteria</taxon>
        <taxon>Bacillati</taxon>
        <taxon>Bacillota</taxon>
        <taxon>Bacilli</taxon>
        <taxon>Lactobacillales</taxon>
        <taxon>Lactobacillaceae</taxon>
        <taxon>Ligilactobacillus</taxon>
    </lineage>
</organism>
<keyword evidence="2" id="KW-1185">Reference proteome</keyword>
<dbReference type="Proteomes" id="UP000051054">
    <property type="component" value="Unassembled WGS sequence"/>
</dbReference>
<reference evidence="1 2" key="1">
    <citation type="journal article" date="2015" name="Genome Announc.">
        <title>Expanding the biotechnology potential of lactobacilli through comparative genomics of 213 strains and associated genera.</title>
        <authorList>
            <person name="Sun Z."/>
            <person name="Harris H.M."/>
            <person name="McCann A."/>
            <person name="Guo C."/>
            <person name="Argimon S."/>
            <person name="Zhang W."/>
            <person name="Yang X."/>
            <person name="Jeffery I.B."/>
            <person name="Cooney J.C."/>
            <person name="Kagawa T.F."/>
            <person name="Liu W."/>
            <person name="Song Y."/>
            <person name="Salvetti E."/>
            <person name="Wrobel A."/>
            <person name="Rasinkangas P."/>
            <person name="Parkhill J."/>
            <person name="Rea M.C."/>
            <person name="O'Sullivan O."/>
            <person name="Ritari J."/>
            <person name="Douillard F.P."/>
            <person name="Paul Ross R."/>
            <person name="Yang R."/>
            <person name="Briner A.E."/>
            <person name="Felis G.E."/>
            <person name="de Vos W.M."/>
            <person name="Barrangou R."/>
            <person name="Klaenhammer T.R."/>
            <person name="Caufield P.W."/>
            <person name="Cui Y."/>
            <person name="Zhang H."/>
            <person name="O'Toole P.W."/>
        </authorList>
    </citation>
    <scope>NUCLEOTIDE SEQUENCE [LARGE SCALE GENOMIC DNA]</scope>
    <source>
        <strain evidence="1 2">DSM 18933</strain>
    </source>
</reference>